<dbReference type="GO" id="GO:1903785">
    <property type="term" value="P:L-valine transmembrane transport"/>
    <property type="evidence" value="ECO:0007669"/>
    <property type="project" value="TreeGrafter"/>
</dbReference>
<reference evidence="9 10" key="1">
    <citation type="journal article" date="2011" name="J. Bacteriol.">
        <title>Genome sequence of Brevibacillus laterosporus LMG 15441, a pathogen of invertebrates.</title>
        <authorList>
            <person name="Djukic M."/>
            <person name="Poehlein A."/>
            <person name="Thurmer A."/>
            <person name="Daniel R."/>
        </authorList>
    </citation>
    <scope>NUCLEOTIDE SEQUENCE [LARGE SCALE GENOMIC DNA]</scope>
    <source>
        <strain evidence="9 10">LMG 15441</strain>
    </source>
</reference>
<keyword evidence="3" id="KW-0813">Transport</keyword>
<dbReference type="EMBL" id="CP007806">
    <property type="protein sequence ID" value="AIG25943.1"/>
    <property type="molecule type" value="Genomic_DNA"/>
</dbReference>
<evidence type="ECO:0000256" key="8">
    <source>
        <dbReference type="SAM" id="Phobius"/>
    </source>
</evidence>
<name>A0A075R438_BRELA</name>
<evidence type="ECO:0000256" key="6">
    <source>
        <dbReference type="ARBA" id="ARBA00022989"/>
    </source>
</evidence>
<feature type="transmembrane region" description="Helical" evidence="8">
    <location>
        <begin position="146"/>
        <end position="166"/>
    </location>
</feature>
<feature type="transmembrane region" description="Helical" evidence="8">
    <location>
        <begin position="202"/>
        <end position="235"/>
    </location>
</feature>
<dbReference type="InterPro" id="IPR011606">
    <property type="entry name" value="Brnchd-chn_aa_trnsp_permease"/>
</dbReference>
<dbReference type="KEGG" id="blr:BRLA_c016190"/>
<dbReference type="GO" id="GO:0005886">
    <property type="term" value="C:plasma membrane"/>
    <property type="evidence" value="ECO:0007669"/>
    <property type="project" value="UniProtKB-SubCell"/>
</dbReference>
<dbReference type="HOGENOM" id="CLU_065777_3_0_9"/>
<protein>
    <submittedName>
        <fullName evidence="9">Inner membrane protein YgaZ</fullName>
    </submittedName>
</protein>
<comment type="similarity">
    <text evidence="2">Belongs to the AzlC family.</text>
</comment>
<organism evidence="9 10">
    <name type="scientific">Brevibacillus laterosporus LMG 15441</name>
    <dbReference type="NCBI Taxonomy" id="1042163"/>
    <lineage>
        <taxon>Bacteria</taxon>
        <taxon>Bacillati</taxon>
        <taxon>Bacillota</taxon>
        <taxon>Bacilli</taxon>
        <taxon>Bacillales</taxon>
        <taxon>Paenibacillaceae</taxon>
        <taxon>Brevibacillus</taxon>
    </lineage>
</organism>
<dbReference type="PANTHER" id="PTHR34979:SF1">
    <property type="entry name" value="INNER MEMBRANE PROTEIN YGAZ"/>
    <property type="match status" value="1"/>
</dbReference>
<feature type="transmembrane region" description="Helical" evidence="8">
    <location>
        <begin position="172"/>
        <end position="190"/>
    </location>
</feature>
<dbReference type="AlphaFoldDB" id="A0A075R438"/>
<keyword evidence="5 8" id="KW-0812">Transmembrane</keyword>
<evidence type="ECO:0000256" key="2">
    <source>
        <dbReference type="ARBA" id="ARBA00010735"/>
    </source>
</evidence>
<dbReference type="STRING" id="1042163.BRLA_c016190"/>
<evidence type="ECO:0000313" key="9">
    <source>
        <dbReference type="EMBL" id="AIG25943.1"/>
    </source>
</evidence>
<evidence type="ECO:0000256" key="7">
    <source>
        <dbReference type="ARBA" id="ARBA00023136"/>
    </source>
</evidence>
<keyword evidence="7 8" id="KW-0472">Membrane</keyword>
<keyword evidence="10" id="KW-1185">Reference proteome</keyword>
<comment type="subcellular location">
    <subcellularLocation>
        <location evidence="1">Cell membrane</location>
        <topology evidence="1">Multi-pass membrane protein</topology>
    </subcellularLocation>
</comment>
<dbReference type="Proteomes" id="UP000005850">
    <property type="component" value="Chromosome"/>
</dbReference>
<evidence type="ECO:0000256" key="5">
    <source>
        <dbReference type="ARBA" id="ARBA00022692"/>
    </source>
</evidence>
<sequence length="241" mass="25793">MNIGRETRMKEANAPSFGQGVKDCIPTLLGYISIGLAAGVIGVSSHLSILEITLLSALVYAGSAQFIICALLAANSPYSAIIVTTFIVNLRNFLLSATLAPSFTKYSLLKNIGIGALVTDESFGVAINKITKGEQINDRWMNGLNLTAYIIWILSCMLGAILGKWITNPMVFGLDFALTAMFVALLVLQLQSMEPSKLKHSLSLVVYMIIAMLVLSFLVPSHVAVILATVIVATIGVVTDK</sequence>
<feature type="transmembrane region" description="Helical" evidence="8">
    <location>
        <begin position="28"/>
        <end position="47"/>
    </location>
</feature>
<proteinExistence type="inferred from homology"/>
<gene>
    <name evidence="9" type="primary">ygaZ_1</name>
    <name evidence="9" type="ORF">BRLA_c016190</name>
</gene>
<keyword evidence="6 8" id="KW-1133">Transmembrane helix</keyword>
<evidence type="ECO:0000313" key="10">
    <source>
        <dbReference type="Proteomes" id="UP000005850"/>
    </source>
</evidence>
<dbReference type="Pfam" id="PF03591">
    <property type="entry name" value="AzlC"/>
    <property type="match status" value="1"/>
</dbReference>
<dbReference type="eggNOG" id="COG1296">
    <property type="taxonomic scope" value="Bacteria"/>
</dbReference>
<evidence type="ECO:0000256" key="1">
    <source>
        <dbReference type="ARBA" id="ARBA00004651"/>
    </source>
</evidence>
<keyword evidence="4" id="KW-1003">Cell membrane</keyword>
<accession>A0A075R438</accession>
<evidence type="ECO:0000256" key="3">
    <source>
        <dbReference type="ARBA" id="ARBA00022448"/>
    </source>
</evidence>
<evidence type="ECO:0000256" key="4">
    <source>
        <dbReference type="ARBA" id="ARBA00022475"/>
    </source>
</evidence>
<dbReference type="PANTHER" id="PTHR34979">
    <property type="entry name" value="INNER MEMBRANE PROTEIN YGAZ"/>
    <property type="match status" value="1"/>
</dbReference>